<dbReference type="SUPFAM" id="SSF47413">
    <property type="entry name" value="lambda repressor-like DNA-binding domains"/>
    <property type="match status" value="1"/>
</dbReference>
<feature type="domain" description="HTH cro/C1-type" evidence="4">
    <location>
        <begin position="11"/>
        <end position="65"/>
    </location>
</feature>
<dbReference type="Proteomes" id="UP000037046">
    <property type="component" value="Unassembled WGS sequence"/>
</dbReference>
<keyword evidence="2" id="KW-0238">DNA-binding</keyword>
<evidence type="ECO:0000259" key="4">
    <source>
        <dbReference type="PROSITE" id="PS50943"/>
    </source>
</evidence>
<dbReference type="STRING" id="74031.SAMN04488077_104123"/>
<dbReference type="EMBL" id="LGVV01000023">
    <property type="protein sequence ID" value="KNX41470.1"/>
    <property type="molecule type" value="Genomic_DNA"/>
</dbReference>
<dbReference type="Pfam" id="PF01381">
    <property type="entry name" value="HTH_3"/>
    <property type="match status" value="1"/>
</dbReference>
<name>A0A0L6CUX8_9RHOB</name>
<dbReference type="AlphaFoldDB" id="A0A0L6CUX8"/>
<dbReference type="Gene3D" id="1.10.260.40">
    <property type="entry name" value="lambda repressor-like DNA-binding domains"/>
    <property type="match status" value="1"/>
</dbReference>
<dbReference type="PROSITE" id="PS50943">
    <property type="entry name" value="HTH_CROC1"/>
    <property type="match status" value="1"/>
</dbReference>
<dbReference type="InterPro" id="IPR001387">
    <property type="entry name" value="Cro/C1-type_HTH"/>
</dbReference>
<dbReference type="CDD" id="cd00093">
    <property type="entry name" value="HTH_XRE"/>
    <property type="match status" value="1"/>
</dbReference>
<dbReference type="SMART" id="SM00530">
    <property type="entry name" value="HTH_XRE"/>
    <property type="match status" value="1"/>
</dbReference>
<dbReference type="PATRIC" id="fig|74031.6.peg.2004"/>
<sequence length="436" mass="47579">MPERLMIGTRIRERRVLSGIRQSELAKQAGISPSYLNLIEHNRRRIGGKTLLKLAQALEVEPQVLSEGAEATLISALREAAGEPGVDGPELSRIEEFAGRFPGWAGLLTDLYRRTQGLERTIETLTDRLAHDPFLADSLHEVISSVTAIRSTSSILVETEALEPEWQARFHRNINEDSARLTEGAQALVKYLEGAPNRDAEVQSPQDEMHAFLAARGYHFEELERDVAGPRDVMRLLKDEAAQAMSTPAQSLTREVLLRYLADARALPLGPFLARVRTIELHPDRLADATGVEIAQVFRRLAALPEDEVGPVGLVICDASGTLVFRKPIDGFDMPRLAGACALWPLYQVMAQPQVPLRARVRQVGRGGEVVGALAVAGLAAPAGFDRPALMQANMLLLPDPGEASGGVHELGVSCRICPIKDCVARREPSIIAEGF</sequence>
<gene>
    <name evidence="5" type="ORF">ROTO_19670</name>
</gene>
<reference evidence="6" key="1">
    <citation type="submission" date="2015-07" db="EMBL/GenBank/DDBJ databases">
        <title>Draft Genome Sequence of Roseovarius tolerans EL-164, a producer of N-Acylated Alanine Methyl Esters (NAMEs).</title>
        <authorList>
            <person name="Voget S."/>
            <person name="Bruns H."/>
            <person name="Wagner-Doebler I."/>
            <person name="Schulz S."/>
            <person name="Daniel R."/>
        </authorList>
    </citation>
    <scope>NUCLEOTIDE SEQUENCE [LARGE SCALE GENOMIC DNA]</scope>
    <source>
        <strain evidence="6">EL-164</strain>
    </source>
</reference>
<keyword evidence="1" id="KW-0805">Transcription regulation</keyword>
<organism evidence="5 6">
    <name type="scientific">Roseovarius tolerans</name>
    <dbReference type="NCBI Taxonomy" id="74031"/>
    <lineage>
        <taxon>Bacteria</taxon>
        <taxon>Pseudomonadati</taxon>
        <taxon>Pseudomonadota</taxon>
        <taxon>Alphaproteobacteria</taxon>
        <taxon>Rhodobacterales</taxon>
        <taxon>Roseobacteraceae</taxon>
        <taxon>Roseovarius</taxon>
    </lineage>
</organism>
<proteinExistence type="predicted"/>
<keyword evidence="6" id="KW-1185">Reference proteome</keyword>
<comment type="caution">
    <text evidence="5">The sequence shown here is derived from an EMBL/GenBank/DDBJ whole genome shotgun (WGS) entry which is preliminary data.</text>
</comment>
<evidence type="ECO:0000313" key="6">
    <source>
        <dbReference type="Proteomes" id="UP000037046"/>
    </source>
</evidence>
<evidence type="ECO:0000256" key="1">
    <source>
        <dbReference type="ARBA" id="ARBA00023015"/>
    </source>
</evidence>
<keyword evidence="3" id="KW-0804">Transcription</keyword>
<dbReference type="GO" id="GO:0005829">
    <property type="term" value="C:cytosol"/>
    <property type="evidence" value="ECO:0007669"/>
    <property type="project" value="TreeGrafter"/>
</dbReference>
<dbReference type="InterPro" id="IPR050807">
    <property type="entry name" value="TransReg_Diox_bact_type"/>
</dbReference>
<evidence type="ECO:0000256" key="2">
    <source>
        <dbReference type="ARBA" id="ARBA00023125"/>
    </source>
</evidence>
<dbReference type="OrthoDB" id="7790108at2"/>
<protein>
    <submittedName>
        <fullName evidence="5">Helix-turn-helix protein</fullName>
    </submittedName>
</protein>
<evidence type="ECO:0000313" key="5">
    <source>
        <dbReference type="EMBL" id="KNX41470.1"/>
    </source>
</evidence>
<dbReference type="InterPro" id="IPR010982">
    <property type="entry name" value="Lambda_DNA-bd_dom_sf"/>
</dbReference>
<dbReference type="PANTHER" id="PTHR46797:SF23">
    <property type="entry name" value="HTH-TYPE TRANSCRIPTIONAL REGULATOR SUTR"/>
    <property type="match status" value="1"/>
</dbReference>
<dbReference type="GO" id="GO:0003700">
    <property type="term" value="F:DNA-binding transcription factor activity"/>
    <property type="evidence" value="ECO:0007669"/>
    <property type="project" value="TreeGrafter"/>
</dbReference>
<evidence type="ECO:0000256" key="3">
    <source>
        <dbReference type="ARBA" id="ARBA00023163"/>
    </source>
</evidence>
<dbReference type="RefSeq" id="WP_050662857.1">
    <property type="nucleotide sequence ID" value="NZ_CP118494.1"/>
</dbReference>
<accession>A0A0L6CUX8</accession>
<dbReference type="GO" id="GO:0003677">
    <property type="term" value="F:DNA binding"/>
    <property type="evidence" value="ECO:0007669"/>
    <property type="project" value="UniProtKB-KW"/>
</dbReference>
<dbReference type="PANTHER" id="PTHR46797">
    <property type="entry name" value="HTH-TYPE TRANSCRIPTIONAL REGULATOR"/>
    <property type="match status" value="1"/>
</dbReference>